<reference evidence="1 2" key="1">
    <citation type="submission" date="2020-08" db="EMBL/GenBank/DDBJ databases">
        <title>Genome sequence of Thermomonas brevis KACC 16975T.</title>
        <authorList>
            <person name="Hyun D.-W."/>
            <person name="Bae J.-W."/>
        </authorList>
    </citation>
    <scope>NUCLEOTIDE SEQUENCE [LARGE SCALE GENOMIC DNA]</scope>
    <source>
        <strain evidence="1 2">KACC 16975</strain>
    </source>
</reference>
<evidence type="ECO:0000313" key="2">
    <source>
        <dbReference type="Proteomes" id="UP000515977"/>
    </source>
</evidence>
<name>A0A7G9QVV5_9GAMM</name>
<dbReference type="Proteomes" id="UP000515977">
    <property type="component" value="Chromosome"/>
</dbReference>
<keyword evidence="2" id="KW-1185">Reference proteome</keyword>
<evidence type="ECO:0008006" key="3">
    <source>
        <dbReference type="Google" id="ProtNLM"/>
    </source>
</evidence>
<proteinExistence type="predicted"/>
<organism evidence="1 2">
    <name type="scientific">Thermomonas brevis</name>
    <dbReference type="NCBI Taxonomy" id="215691"/>
    <lineage>
        <taxon>Bacteria</taxon>
        <taxon>Pseudomonadati</taxon>
        <taxon>Pseudomonadota</taxon>
        <taxon>Gammaproteobacteria</taxon>
        <taxon>Lysobacterales</taxon>
        <taxon>Lysobacteraceae</taxon>
        <taxon>Thermomonas</taxon>
    </lineage>
</organism>
<dbReference type="AlphaFoldDB" id="A0A7G9QVV5"/>
<dbReference type="RefSeq" id="WP_187571225.1">
    <property type="nucleotide sequence ID" value="NZ_CP060711.1"/>
</dbReference>
<gene>
    <name evidence="1" type="ORF">H9L17_04905</name>
</gene>
<dbReference type="KEGG" id="tbv:H9L17_04905"/>
<accession>A0A7G9QVV5</accession>
<evidence type="ECO:0000313" key="1">
    <source>
        <dbReference type="EMBL" id="QNN47480.1"/>
    </source>
</evidence>
<protein>
    <recommendedName>
        <fullName evidence="3">Immunity protein Imm1</fullName>
    </recommendedName>
</protein>
<sequence length="122" mass="13804">MTDSWLILSKRYGGDRRSPTANELSSAVHELFHESIPGMMESDYEEHGSASLRYGWDQGPMYVLDISRNGTVTFEQWADQDYEQELSPGQSMRVSEQRALELLSLLASGQPDQLRTEFKTGA</sequence>
<dbReference type="EMBL" id="CP060711">
    <property type="protein sequence ID" value="QNN47480.1"/>
    <property type="molecule type" value="Genomic_DNA"/>
</dbReference>